<sequence length="125" mass="14685">MKPQIRLQLILRGLLIYLISNKMSFMEKKGGGMIFFLSDCIYFVKYRSLYSCFGRNSRDCKETNANCKYKSIIGHVLFLFGKPSVFVHFMGTTRYFLTNLVDFNCRNYDYPIKKKLVCTVRANDK</sequence>
<gene>
    <name evidence="1" type="ORF">IK5_05818</name>
</gene>
<dbReference type="Proteomes" id="UP000006967">
    <property type="component" value="Unassembled WGS sequence"/>
</dbReference>
<evidence type="ECO:0000313" key="2">
    <source>
        <dbReference type="Proteomes" id="UP000006967"/>
    </source>
</evidence>
<organism evidence="1 2">
    <name type="scientific">Bacillus cereus VD154</name>
    <dbReference type="NCBI Taxonomy" id="1053238"/>
    <lineage>
        <taxon>Bacteria</taxon>
        <taxon>Bacillati</taxon>
        <taxon>Bacillota</taxon>
        <taxon>Bacilli</taxon>
        <taxon>Bacillales</taxon>
        <taxon>Bacillaceae</taxon>
        <taxon>Bacillus</taxon>
        <taxon>Bacillus cereus group</taxon>
    </lineage>
</organism>
<dbReference type="EMBL" id="AHFG01000086">
    <property type="protein sequence ID" value="EJR64032.1"/>
    <property type="molecule type" value="Genomic_DNA"/>
</dbReference>
<reference evidence="1 2" key="1">
    <citation type="submission" date="2012-04" db="EMBL/GenBank/DDBJ databases">
        <title>The Genome Sequence of Bacillus cereus VD154.</title>
        <authorList>
            <consortium name="The Broad Institute Genome Sequencing Platform"/>
            <consortium name="The Broad Institute Genome Sequencing Center for Infectious Disease"/>
            <person name="Feldgarden M."/>
            <person name="Van der Auwera G.A."/>
            <person name="Mahillon J."/>
            <person name="Duprez V."/>
            <person name="Timmery S."/>
            <person name="Mattelet C."/>
            <person name="Dierick K."/>
            <person name="Sun M."/>
            <person name="Yu Z."/>
            <person name="Zhu L."/>
            <person name="Hu X."/>
            <person name="Shank E.B."/>
            <person name="Swiecicka I."/>
            <person name="Hansen B.M."/>
            <person name="Andrup L."/>
            <person name="Young S.K."/>
            <person name="Zeng Q."/>
            <person name="Gargeya S."/>
            <person name="Fitzgerald M."/>
            <person name="Haas B."/>
            <person name="Abouelleil A."/>
            <person name="Alvarado L."/>
            <person name="Arachchi H.M."/>
            <person name="Berlin A."/>
            <person name="Chapman S.B."/>
            <person name="Goldberg J."/>
            <person name="Griggs A."/>
            <person name="Gujja S."/>
            <person name="Hansen M."/>
            <person name="Howarth C."/>
            <person name="Imamovic A."/>
            <person name="Larimer J."/>
            <person name="McCowen C."/>
            <person name="Montmayeur A."/>
            <person name="Murphy C."/>
            <person name="Neiman D."/>
            <person name="Pearson M."/>
            <person name="Priest M."/>
            <person name="Roberts A."/>
            <person name="Saif S."/>
            <person name="Shea T."/>
            <person name="Sisk P."/>
            <person name="Sykes S."/>
            <person name="Wortman J."/>
            <person name="Nusbaum C."/>
            <person name="Birren B."/>
        </authorList>
    </citation>
    <scope>NUCLEOTIDE SEQUENCE [LARGE SCALE GENOMIC DNA]</scope>
    <source>
        <strain evidence="1 2">VD154</strain>
    </source>
</reference>
<name>A0A9W5KRF8_BACCE</name>
<proteinExistence type="predicted"/>
<protein>
    <submittedName>
        <fullName evidence="1">Uncharacterized protein</fullName>
    </submittedName>
</protein>
<dbReference type="AlphaFoldDB" id="A0A9W5KRF8"/>
<comment type="caution">
    <text evidence="1">The sequence shown here is derived from an EMBL/GenBank/DDBJ whole genome shotgun (WGS) entry which is preliminary data.</text>
</comment>
<evidence type="ECO:0000313" key="1">
    <source>
        <dbReference type="EMBL" id="EJR64032.1"/>
    </source>
</evidence>
<accession>A0A9W5KRF8</accession>